<reference evidence="4" key="1">
    <citation type="journal article" date="2022" name="Environ. Microbiol.">
        <title>Functional analysis, diversity, and distribution of carbendazim hydrolases MheI and CbmA, responsible for the initial step in carbendazim degradation.</title>
        <authorList>
            <person name="Zhang M."/>
            <person name="Bai X."/>
            <person name="Li Q."/>
            <person name="Zhang L."/>
            <person name="Zhu Q."/>
            <person name="Gao S."/>
            <person name="Ke Z."/>
            <person name="Jiang M."/>
            <person name="Hu J."/>
            <person name="Qiu J."/>
            <person name="Hong Q."/>
        </authorList>
    </citation>
    <scope>NUCLEOTIDE SEQUENCE [LARGE SCALE GENOMIC DNA]</scope>
    <source>
        <strain evidence="4">djl-6</strain>
    </source>
</reference>
<evidence type="ECO:0000313" key="4">
    <source>
        <dbReference type="Proteomes" id="UP000831484"/>
    </source>
</evidence>
<organism evidence="3 4">
    <name type="scientific">Rhodococcus qingshengii JCM 15477</name>
    <dbReference type="NCBI Taxonomy" id="1303681"/>
    <lineage>
        <taxon>Bacteria</taxon>
        <taxon>Bacillati</taxon>
        <taxon>Actinomycetota</taxon>
        <taxon>Actinomycetes</taxon>
        <taxon>Mycobacteriales</taxon>
        <taxon>Nocardiaceae</taxon>
        <taxon>Rhodococcus</taxon>
        <taxon>Rhodococcus erythropolis group</taxon>
    </lineage>
</organism>
<dbReference type="EMBL" id="CP096568">
    <property type="protein sequence ID" value="UPU46901.1"/>
    <property type="molecule type" value="Genomic_DNA"/>
</dbReference>
<keyword evidence="3" id="KW-0614">Plasmid</keyword>
<evidence type="ECO:0000313" key="3">
    <source>
        <dbReference type="EMBL" id="UPU46901.1"/>
    </source>
</evidence>
<evidence type="ECO:0000313" key="1">
    <source>
        <dbReference type="EMBL" id="UPU46199.1"/>
    </source>
</evidence>
<dbReference type="EMBL" id="CP096566">
    <property type="protein sequence ID" value="UPU46392.1"/>
    <property type="molecule type" value="Genomic_DNA"/>
</dbReference>
<proteinExistence type="predicted"/>
<name>A0AB38RNV6_RHOSG</name>
<dbReference type="Proteomes" id="UP000831484">
    <property type="component" value="Plasmid pdjl-6-1"/>
</dbReference>
<dbReference type="SUPFAM" id="SSF56349">
    <property type="entry name" value="DNA breaking-rejoining enzymes"/>
    <property type="match status" value="1"/>
</dbReference>
<geneLocation type="plasmid" evidence="2 4">
    <name>pdjl-6-3</name>
</geneLocation>
<dbReference type="InterPro" id="IPR011010">
    <property type="entry name" value="DNA_brk_join_enz"/>
</dbReference>
<reference evidence="3" key="2">
    <citation type="submission" date="2022-04" db="EMBL/GenBank/DDBJ databases">
        <title>Functional analysis, diversity, and distribution of carbendazim hydrolases MheI and CbmA, responsible for the initial step in carbendazim degradation.</title>
        <authorList>
            <person name="Zhang M."/>
        </authorList>
    </citation>
    <scope>NUCLEOTIDE SEQUENCE</scope>
    <source>
        <strain evidence="3">Djl-6</strain>
        <plasmid evidence="1">pdjl-6-1</plasmid>
        <plasmid evidence="2">pdjl-6-3</plasmid>
        <plasmid evidence="3">pdjl-6-5</plasmid>
    </source>
</reference>
<dbReference type="EMBL" id="CP096564">
    <property type="protein sequence ID" value="UPU46199.1"/>
    <property type="molecule type" value="Genomic_DNA"/>
</dbReference>
<protein>
    <submittedName>
        <fullName evidence="3">Fis family transcriptional regulator</fullName>
    </submittedName>
</protein>
<sequence>MARPRKPEDPQRWEVPCDRCGEHRECVVTWQGLGVCGYCYQAAKRTRGVCACGHDGVLPGIINGQQACRKCAGIKLNVDCVECGAEEELYAQGCCWRCVLRATVDRLLTNPETASINDELKPFAAALKSMKRANSGLTWINQEHVTAFLTELARTPLVSHDVIDQLPRSRTREYVRELLVTHQILPPRDGLLHRYIDWSDEALDRLKSSEHREVATRYIRWHHLRQMYCMESVSHGTFLRSKQTVSVTIEFLNWLTDRDISIDDLSQADLDAWQAEGPSTREFAIRFLAWAVKTKLVARDLTMTPHRRGTSSKMSPEAQQDVVDGITSNQPALNPRDRAAAILVLVFGQQIDRVVKLTWDHVIVSDELVTVTLGDIAIALPAPLDEPFRYLAGERDLGNTAAHPSTRWVFRGYIPGQHINPGHLRNRLKSTFGTRAARLGTLHELTKLAPAAILADTLGYSPATIERHAVASAATYARYVAMIDADG</sequence>
<gene>
    <name evidence="1" type="ORF">M0639_30055</name>
    <name evidence="2" type="ORF">M0639_30995</name>
    <name evidence="3" type="ORF">M0639_34280</name>
</gene>
<dbReference type="GO" id="GO:0003677">
    <property type="term" value="F:DNA binding"/>
    <property type="evidence" value="ECO:0007669"/>
    <property type="project" value="InterPro"/>
</dbReference>
<geneLocation type="plasmid" evidence="1 4">
    <name>pdjl-6-1</name>
</geneLocation>
<dbReference type="Proteomes" id="UP000831484">
    <property type="component" value="Plasmid pdjl-6-5"/>
</dbReference>
<evidence type="ECO:0000313" key="2">
    <source>
        <dbReference type="EMBL" id="UPU46392.1"/>
    </source>
</evidence>
<geneLocation type="plasmid" evidence="3 4">
    <name>pdjl-6-5</name>
</geneLocation>
<dbReference type="Proteomes" id="UP000831484">
    <property type="component" value="Plasmid pdjl-6-3"/>
</dbReference>
<dbReference type="AlphaFoldDB" id="A0AB38RNV6"/>
<keyword evidence="4" id="KW-1185">Reference proteome</keyword>
<accession>A0AB38RNV6</accession>